<accession>A0AAV9T2E1</accession>
<dbReference type="EMBL" id="JASAOK010000046">
    <property type="protein sequence ID" value="KAK6211012.1"/>
    <property type="molecule type" value="Genomic_DNA"/>
</dbReference>
<dbReference type="AlphaFoldDB" id="A0AAV9T2E1"/>
<comment type="caution">
    <text evidence="5">The sequence shown here is derived from an EMBL/GenBank/DDBJ whole genome shotgun (WGS) entry which is preliminary data.</text>
</comment>
<dbReference type="CDD" id="cd12148">
    <property type="entry name" value="fungal_TF_MHR"/>
    <property type="match status" value="1"/>
</dbReference>
<comment type="subcellular location">
    <subcellularLocation>
        <location evidence="1">Nucleus</location>
    </subcellularLocation>
</comment>
<evidence type="ECO:0000313" key="6">
    <source>
        <dbReference type="Proteomes" id="UP001327957"/>
    </source>
</evidence>
<keyword evidence="3" id="KW-0238">DNA-binding</keyword>
<name>A0AAV9T2E1_9PEZI</name>
<sequence>MIIEADNRPLGSIGAPKESLLGRAVASANALKLYQAKADLSEAEAGSDTECQLRVRIWWSLVLLDRWNAVGAAVPSLIRDESVIVSPSLKVVVGEVQYLLIRASKFLSRASVMITNFQEPLNSTFADRMIGSFMDAWIEDFREDLPAHIEAGSYPVVHLVYWHCRLLAYLLNPSAQSTDALWPSQELVNLLVSHSQLITPMHHHFTVLAILTLVELTKVDKTKEDATRLLGEFSDSSLPASVFDGLVRDKIADHLRPPTSATAALASSAMEVAASQGLQHLADLATLSSAAVGKQDDAPAYRTALNYQDMGFDPRPLLLVGYLNVQEQEQQQQQPQPQPQPQLQLQLQNVQPYMAPEAELQQQQQQQESRQLEQRILALQHYKELPMSSANRMDSNGSMYYWSY</sequence>
<evidence type="ECO:0000256" key="3">
    <source>
        <dbReference type="ARBA" id="ARBA00023125"/>
    </source>
</evidence>
<evidence type="ECO:0000256" key="1">
    <source>
        <dbReference type="ARBA" id="ARBA00004123"/>
    </source>
</evidence>
<evidence type="ECO:0008006" key="7">
    <source>
        <dbReference type="Google" id="ProtNLM"/>
    </source>
</evidence>
<dbReference type="GO" id="GO:0046872">
    <property type="term" value="F:metal ion binding"/>
    <property type="evidence" value="ECO:0007669"/>
    <property type="project" value="UniProtKB-KW"/>
</dbReference>
<keyword evidence="4" id="KW-0539">Nucleus</keyword>
<organism evidence="5 6">
    <name type="scientific">Colletotrichum tabaci</name>
    <dbReference type="NCBI Taxonomy" id="1209068"/>
    <lineage>
        <taxon>Eukaryota</taxon>
        <taxon>Fungi</taxon>
        <taxon>Dikarya</taxon>
        <taxon>Ascomycota</taxon>
        <taxon>Pezizomycotina</taxon>
        <taxon>Sordariomycetes</taxon>
        <taxon>Hypocreomycetidae</taxon>
        <taxon>Glomerellales</taxon>
        <taxon>Glomerellaceae</taxon>
        <taxon>Colletotrichum</taxon>
        <taxon>Colletotrichum destructivum species complex</taxon>
    </lineage>
</organism>
<dbReference type="InterPro" id="IPR050987">
    <property type="entry name" value="AtrR-like"/>
</dbReference>
<dbReference type="GO" id="GO:0005634">
    <property type="term" value="C:nucleus"/>
    <property type="evidence" value="ECO:0007669"/>
    <property type="project" value="UniProtKB-SubCell"/>
</dbReference>
<gene>
    <name evidence="5" type="ORF">QIS74_10276</name>
</gene>
<proteinExistence type="predicted"/>
<protein>
    <recommendedName>
        <fullName evidence="7">Transcription factor domain-containing protein</fullName>
    </recommendedName>
</protein>
<evidence type="ECO:0000256" key="2">
    <source>
        <dbReference type="ARBA" id="ARBA00022723"/>
    </source>
</evidence>
<reference evidence="5 6" key="1">
    <citation type="submission" date="2023-04" db="EMBL/GenBank/DDBJ databases">
        <title>Colletotrichum tabacum stain YC1 causing leaf anthracnose on Nicotiana tabacum(L.) cv.</title>
        <authorList>
            <person name="Ji Z."/>
            <person name="Wang M."/>
            <person name="Zhang J."/>
            <person name="Wang N."/>
            <person name="Zhou Z."/>
        </authorList>
    </citation>
    <scope>NUCLEOTIDE SEQUENCE [LARGE SCALE GENOMIC DNA]</scope>
    <source>
        <strain evidence="5 6">YC1</strain>
    </source>
</reference>
<dbReference type="PANTHER" id="PTHR46910:SF3">
    <property type="entry name" value="HALOTOLERANCE PROTEIN 9-RELATED"/>
    <property type="match status" value="1"/>
</dbReference>
<dbReference type="PANTHER" id="PTHR46910">
    <property type="entry name" value="TRANSCRIPTION FACTOR PDR1"/>
    <property type="match status" value="1"/>
</dbReference>
<keyword evidence="2" id="KW-0479">Metal-binding</keyword>
<evidence type="ECO:0000256" key="4">
    <source>
        <dbReference type="ARBA" id="ARBA00023242"/>
    </source>
</evidence>
<dbReference type="Proteomes" id="UP001327957">
    <property type="component" value="Unassembled WGS sequence"/>
</dbReference>
<dbReference type="GO" id="GO:0003677">
    <property type="term" value="F:DNA binding"/>
    <property type="evidence" value="ECO:0007669"/>
    <property type="project" value="UniProtKB-KW"/>
</dbReference>
<keyword evidence="6" id="KW-1185">Reference proteome</keyword>
<evidence type="ECO:0000313" key="5">
    <source>
        <dbReference type="EMBL" id="KAK6211012.1"/>
    </source>
</evidence>
<dbReference type="GO" id="GO:0003700">
    <property type="term" value="F:DNA-binding transcription factor activity"/>
    <property type="evidence" value="ECO:0007669"/>
    <property type="project" value="InterPro"/>
</dbReference>